<gene>
    <name evidence="2" type="ORF">AAFF_G00018500</name>
</gene>
<evidence type="ECO:0000313" key="3">
    <source>
        <dbReference type="Proteomes" id="UP001221898"/>
    </source>
</evidence>
<accession>A0AAD7S5M7</accession>
<keyword evidence="3" id="KW-1185">Reference proteome</keyword>
<dbReference type="EMBL" id="JAINUG010000107">
    <property type="protein sequence ID" value="KAJ8396273.1"/>
    <property type="molecule type" value="Genomic_DNA"/>
</dbReference>
<feature type="compositionally biased region" description="Basic and acidic residues" evidence="1">
    <location>
        <begin position="178"/>
        <end position="190"/>
    </location>
</feature>
<reference evidence="2" key="1">
    <citation type="journal article" date="2023" name="Science">
        <title>Genome structures resolve the early diversification of teleost fishes.</title>
        <authorList>
            <person name="Parey E."/>
            <person name="Louis A."/>
            <person name="Montfort J."/>
            <person name="Bouchez O."/>
            <person name="Roques C."/>
            <person name="Iampietro C."/>
            <person name="Lluch J."/>
            <person name="Castinel A."/>
            <person name="Donnadieu C."/>
            <person name="Desvignes T."/>
            <person name="Floi Bucao C."/>
            <person name="Jouanno E."/>
            <person name="Wen M."/>
            <person name="Mejri S."/>
            <person name="Dirks R."/>
            <person name="Jansen H."/>
            <person name="Henkel C."/>
            <person name="Chen W.J."/>
            <person name="Zahm M."/>
            <person name="Cabau C."/>
            <person name="Klopp C."/>
            <person name="Thompson A.W."/>
            <person name="Robinson-Rechavi M."/>
            <person name="Braasch I."/>
            <person name="Lecointre G."/>
            <person name="Bobe J."/>
            <person name="Postlethwait J.H."/>
            <person name="Berthelot C."/>
            <person name="Roest Crollius H."/>
            <person name="Guiguen Y."/>
        </authorList>
    </citation>
    <scope>NUCLEOTIDE SEQUENCE</scope>
    <source>
        <strain evidence="2">NC1722</strain>
    </source>
</reference>
<feature type="region of interest" description="Disordered" evidence="1">
    <location>
        <begin position="161"/>
        <end position="190"/>
    </location>
</feature>
<organism evidence="2 3">
    <name type="scientific">Aldrovandia affinis</name>
    <dbReference type="NCBI Taxonomy" id="143900"/>
    <lineage>
        <taxon>Eukaryota</taxon>
        <taxon>Metazoa</taxon>
        <taxon>Chordata</taxon>
        <taxon>Craniata</taxon>
        <taxon>Vertebrata</taxon>
        <taxon>Euteleostomi</taxon>
        <taxon>Actinopterygii</taxon>
        <taxon>Neopterygii</taxon>
        <taxon>Teleostei</taxon>
        <taxon>Notacanthiformes</taxon>
        <taxon>Halosauridae</taxon>
        <taxon>Aldrovandia</taxon>
    </lineage>
</organism>
<evidence type="ECO:0000256" key="1">
    <source>
        <dbReference type="SAM" id="MobiDB-lite"/>
    </source>
</evidence>
<name>A0AAD7S5M7_9TELE</name>
<dbReference type="AlphaFoldDB" id="A0AAD7S5M7"/>
<dbReference type="Proteomes" id="UP001221898">
    <property type="component" value="Unassembled WGS sequence"/>
</dbReference>
<comment type="caution">
    <text evidence="2">The sequence shown here is derived from an EMBL/GenBank/DDBJ whole genome shotgun (WGS) entry which is preliminary data.</text>
</comment>
<sequence>MSAPTGQGPHTSKPAPVPALPIVGARVSSATECIGAREREEVESRRGRSADGSTVTVTRGAVWETCWGVVVGGGVRGSKRLTKSPTTPRGYIRCITILNRPGHCQSPHCWQVRALPVHALKQSDQCPGCTIGREGGGFWESGDKALGGKLRTARCPEGLNLDGTWPGGGGSPTALLGRWERRERTPEISQ</sequence>
<evidence type="ECO:0000313" key="2">
    <source>
        <dbReference type="EMBL" id="KAJ8396273.1"/>
    </source>
</evidence>
<proteinExistence type="predicted"/>
<protein>
    <submittedName>
        <fullName evidence="2">Uncharacterized protein</fullName>
    </submittedName>
</protein>